<evidence type="ECO:0000313" key="2">
    <source>
        <dbReference type="EMBL" id="KAG2214955.1"/>
    </source>
</evidence>
<gene>
    <name evidence="2" type="ORF">INT46_004756</name>
</gene>
<reference evidence="2" key="1">
    <citation type="submission" date="2020-12" db="EMBL/GenBank/DDBJ databases">
        <title>Metabolic potential, ecology and presence of endohyphal bacteria is reflected in genomic diversity of Mucoromycotina.</title>
        <authorList>
            <person name="Muszewska A."/>
            <person name="Okrasinska A."/>
            <person name="Steczkiewicz K."/>
            <person name="Drgas O."/>
            <person name="Orlowska M."/>
            <person name="Perlinska-Lenart U."/>
            <person name="Aleksandrzak-Piekarczyk T."/>
            <person name="Szatraj K."/>
            <person name="Zielenkiewicz U."/>
            <person name="Pilsyk S."/>
            <person name="Malc E."/>
            <person name="Mieczkowski P."/>
            <person name="Kruszewska J.S."/>
            <person name="Biernat P."/>
            <person name="Pawlowska J."/>
        </authorList>
    </citation>
    <scope>NUCLEOTIDE SEQUENCE</scope>
    <source>
        <strain evidence="2">CBS 226.32</strain>
    </source>
</reference>
<organism evidence="2 3">
    <name type="scientific">Mucor plumbeus</name>
    <dbReference type="NCBI Taxonomy" id="97098"/>
    <lineage>
        <taxon>Eukaryota</taxon>
        <taxon>Fungi</taxon>
        <taxon>Fungi incertae sedis</taxon>
        <taxon>Mucoromycota</taxon>
        <taxon>Mucoromycotina</taxon>
        <taxon>Mucoromycetes</taxon>
        <taxon>Mucorales</taxon>
        <taxon>Mucorineae</taxon>
        <taxon>Mucoraceae</taxon>
        <taxon>Mucor</taxon>
    </lineage>
</organism>
<accession>A0A8H7VC37</accession>
<dbReference type="Proteomes" id="UP000650833">
    <property type="component" value="Unassembled WGS sequence"/>
</dbReference>
<comment type="caution">
    <text evidence="2">The sequence shown here is derived from an EMBL/GenBank/DDBJ whole genome shotgun (WGS) entry which is preliminary data.</text>
</comment>
<name>A0A8H7VC37_9FUNG</name>
<dbReference type="AlphaFoldDB" id="A0A8H7VC37"/>
<feature type="compositionally biased region" description="Low complexity" evidence="1">
    <location>
        <begin position="118"/>
        <end position="130"/>
    </location>
</feature>
<evidence type="ECO:0000313" key="3">
    <source>
        <dbReference type="Proteomes" id="UP000650833"/>
    </source>
</evidence>
<feature type="region of interest" description="Disordered" evidence="1">
    <location>
        <begin position="210"/>
        <end position="233"/>
    </location>
</feature>
<keyword evidence="3" id="KW-1185">Reference proteome</keyword>
<proteinExistence type="predicted"/>
<protein>
    <submittedName>
        <fullName evidence="2">Uncharacterized protein</fullName>
    </submittedName>
</protein>
<feature type="compositionally biased region" description="Polar residues" evidence="1">
    <location>
        <begin position="131"/>
        <end position="141"/>
    </location>
</feature>
<dbReference type="EMBL" id="JAEPRC010000017">
    <property type="protein sequence ID" value="KAG2214955.1"/>
    <property type="molecule type" value="Genomic_DNA"/>
</dbReference>
<evidence type="ECO:0000256" key="1">
    <source>
        <dbReference type="SAM" id="MobiDB-lite"/>
    </source>
</evidence>
<sequence>MLVRINFILNENCFISPPTNLKPPSLHADQDSTIENQQDSQSVQAIPEMTAKSANSNHRDYGTIIIHNDNHHGNQYNQVNLSRSVEPTNENRYKIVLEPTSNVTDKISTEHDIMHPVSSVSTTTTATTSSLQPQNDNEPFQSNNLTSYHGILSKKPISSLLLESPIPSCIGSIDFNENHSFLTDDETITSPANLIFYKRREDFYPQKITEQRQQKEGKIYPPALNHDRRQTIQ</sequence>
<feature type="region of interest" description="Disordered" evidence="1">
    <location>
        <begin position="118"/>
        <end position="141"/>
    </location>
</feature>
<dbReference type="OrthoDB" id="2262148at2759"/>